<evidence type="ECO:0000259" key="8">
    <source>
        <dbReference type="PROSITE" id="PS51336"/>
    </source>
</evidence>
<organism evidence="9 10">
    <name type="scientific">Batillaria attramentaria</name>
    <dbReference type="NCBI Taxonomy" id="370345"/>
    <lineage>
        <taxon>Eukaryota</taxon>
        <taxon>Metazoa</taxon>
        <taxon>Spiralia</taxon>
        <taxon>Lophotrochozoa</taxon>
        <taxon>Mollusca</taxon>
        <taxon>Gastropoda</taxon>
        <taxon>Caenogastropoda</taxon>
        <taxon>Sorbeoconcha</taxon>
        <taxon>Cerithioidea</taxon>
        <taxon>Batillariidae</taxon>
        <taxon>Batillaria</taxon>
    </lineage>
</organism>
<keyword evidence="5" id="KW-0966">Cell projection</keyword>
<dbReference type="InterPro" id="IPR011992">
    <property type="entry name" value="EF-hand-dom_pair"/>
</dbReference>
<dbReference type="Proteomes" id="UP001519460">
    <property type="component" value="Unassembled WGS sequence"/>
</dbReference>
<comment type="caution">
    <text evidence="9">The sequence shown here is derived from an EMBL/GenBank/DDBJ whole genome shotgun (WGS) entry which is preliminary data.</text>
</comment>
<dbReference type="PROSITE" id="PS51336">
    <property type="entry name" value="DM10"/>
    <property type="match status" value="3"/>
</dbReference>
<proteinExistence type="predicted"/>
<evidence type="ECO:0000313" key="10">
    <source>
        <dbReference type="Proteomes" id="UP001519460"/>
    </source>
</evidence>
<accession>A0ABD0JT88</accession>
<keyword evidence="2" id="KW-0963">Cytoplasm</keyword>
<feature type="domain" description="DM10" evidence="8">
    <location>
        <begin position="428"/>
        <end position="535"/>
    </location>
</feature>
<evidence type="ECO:0000256" key="3">
    <source>
        <dbReference type="ARBA" id="ARBA00022737"/>
    </source>
</evidence>
<reference evidence="9 10" key="1">
    <citation type="journal article" date="2023" name="Sci. Data">
        <title>Genome assembly of the Korean intertidal mud-creeper Batillaria attramentaria.</title>
        <authorList>
            <person name="Patra A.K."/>
            <person name="Ho P.T."/>
            <person name="Jun S."/>
            <person name="Lee S.J."/>
            <person name="Kim Y."/>
            <person name="Won Y.J."/>
        </authorList>
    </citation>
    <scope>NUCLEOTIDE SEQUENCE [LARGE SCALE GENOMIC DNA]</scope>
    <source>
        <strain evidence="9">Wonlab-2016</strain>
    </source>
</reference>
<dbReference type="SUPFAM" id="SSF47473">
    <property type="entry name" value="EF-hand"/>
    <property type="match status" value="1"/>
</dbReference>
<keyword evidence="10" id="KW-1185">Reference proteome</keyword>
<gene>
    <name evidence="9" type="ORF">BaRGS_00030462</name>
</gene>
<evidence type="ECO:0000256" key="4">
    <source>
        <dbReference type="ARBA" id="ARBA00023212"/>
    </source>
</evidence>
<comment type="subcellular location">
    <subcellularLocation>
        <location evidence="1">Cytoplasm</location>
        <location evidence="1">Cytoskeleton</location>
        <location evidence="1">Cilium axoneme</location>
    </subcellularLocation>
</comment>
<name>A0ABD0JT88_9CAEN</name>
<keyword evidence="4" id="KW-0206">Cytoskeleton</keyword>
<dbReference type="GO" id="GO:0005930">
    <property type="term" value="C:axoneme"/>
    <property type="evidence" value="ECO:0007669"/>
    <property type="project" value="UniProtKB-SubCell"/>
</dbReference>
<dbReference type="AlphaFoldDB" id="A0ABD0JT88"/>
<dbReference type="FunFam" id="2.30.29.170:FF:000001">
    <property type="entry name" value="EF-hand domain containing 1"/>
    <property type="match status" value="1"/>
</dbReference>
<protein>
    <recommendedName>
        <fullName evidence="7">EF-hand domain-containing family member C2</fullName>
    </recommendedName>
</protein>
<evidence type="ECO:0000256" key="2">
    <source>
        <dbReference type="ARBA" id="ARBA00022490"/>
    </source>
</evidence>
<comment type="function">
    <text evidence="6">Microtubule inner protein (MIP) part of the dynein-decorated doublet microtubules (DMTs) in cilia axoneme, which is required for motile cilia beating.</text>
</comment>
<dbReference type="EMBL" id="JACVVK020000329">
    <property type="protein sequence ID" value="KAK7478310.1"/>
    <property type="molecule type" value="Genomic_DNA"/>
</dbReference>
<dbReference type="InterPro" id="IPR040193">
    <property type="entry name" value="EFHC1/EFHC2/EFHB"/>
</dbReference>
<dbReference type="Gene3D" id="1.10.238.10">
    <property type="entry name" value="EF-hand"/>
    <property type="match status" value="1"/>
</dbReference>
<dbReference type="Gene3D" id="2.30.29.170">
    <property type="match status" value="3"/>
</dbReference>
<feature type="domain" description="DM10" evidence="8">
    <location>
        <begin position="75"/>
        <end position="182"/>
    </location>
</feature>
<dbReference type="PANTHER" id="PTHR12086:SF11">
    <property type="entry name" value="EF-HAND DOMAIN-CONTAINING FAMILY MEMBER C2"/>
    <property type="match status" value="1"/>
</dbReference>
<evidence type="ECO:0000256" key="7">
    <source>
        <dbReference type="ARBA" id="ARBA00039880"/>
    </source>
</evidence>
<dbReference type="FunFam" id="2.30.29.170:FF:000003">
    <property type="entry name" value="EF-hand domain (C-terminal) containing 1"/>
    <property type="match status" value="1"/>
</dbReference>
<evidence type="ECO:0000313" key="9">
    <source>
        <dbReference type="EMBL" id="KAK7478310.1"/>
    </source>
</evidence>
<feature type="domain" description="DM10" evidence="8">
    <location>
        <begin position="226"/>
        <end position="365"/>
    </location>
</feature>
<dbReference type="InterPro" id="IPR006602">
    <property type="entry name" value="DM10_dom"/>
</dbReference>
<sequence length="747" mass="86489">MALPFLPGNTLNKNLGKTKFHKSQHFDLCNNVAMLVGEYKPGIGGERLPFQKSRPSNSKFPKGEGSNLPAWVAFDRQVLSFDAYFLETSIERREEQYTVRNCKIYFYLEDDSIQIIEPRLKCAGTTQGNIVRRHRIPKPPPNDGDFYTIHDFNVGEEVSLYSKVFKITDCDQFTYNFLKKMGIRIGPKQVTPDDPYQDFRKGLEETMNPHRPYERYDPLKQFLEHDRHVLRFYCYWDDTDNLFGDPRQFVLHYFLSDDTVEIREVIPDNSGRDAVGMFLRRAPLPKNVEGLKQHGADTNRTVLNVFGPIGDGRRYILDSLKTGAVHTDYYKDHDLTIGAVINVWGRKFVLCDCDEFTREYYRTKYGINDFTPVKWKIQQQSTNTEKKPPPYNGFGTEEDSLANCMNLIPKPPKGDFVKFMVKDRQGLESNILRFLARMDTQHPIDKDRRFIISYFRSDDTILVFEPPVRNSGVIGGKFLERGRIKKPDQMRYCPQLSEYYMAPDLYVGAHLNVNKHKFIVIDADEYAFHYMEQHPEEFPKSNPKLIMEKIRAKLNQKREEARTFFTSQKDFGGANYGQLHNLLQKVDPSLTDQEVITLARYFALMRPKCIDSLKLLSIAQVELRKRNFDGFNVLLDRLTQEDKTKSGYIAKQAVRNALLSNHVPLTVDVIDGVIDVATVNEKGEVAYPEFLHRLNWRDYPLPPWQCHSVNADEDWPAPHGVGFKYEGACVDYDALLDAMFGKPDDAQ</sequence>
<evidence type="ECO:0000256" key="5">
    <source>
        <dbReference type="ARBA" id="ARBA00023273"/>
    </source>
</evidence>
<dbReference type="FunFam" id="2.30.29.170:FF:000002">
    <property type="entry name" value="EF-hand domain (C-terminal) containing 1"/>
    <property type="match status" value="1"/>
</dbReference>
<dbReference type="PANTHER" id="PTHR12086">
    <property type="entry name" value="EF-HAND DOMAIN C-TERMINAL CONTAINING PROTEIN"/>
    <property type="match status" value="1"/>
</dbReference>
<dbReference type="Pfam" id="PF06565">
    <property type="entry name" value="DM10_dom"/>
    <property type="match status" value="3"/>
</dbReference>
<evidence type="ECO:0000256" key="6">
    <source>
        <dbReference type="ARBA" id="ARBA00035003"/>
    </source>
</evidence>
<keyword evidence="3" id="KW-0677">Repeat</keyword>
<dbReference type="SMART" id="SM00676">
    <property type="entry name" value="DM10"/>
    <property type="match status" value="3"/>
</dbReference>
<evidence type="ECO:0000256" key="1">
    <source>
        <dbReference type="ARBA" id="ARBA00004430"/>
    </source>
</evidence>